<keyword evidence="4" id="KW-0812">Transmembrane</keyword>
<accession>A0A1Y1I9L4</accession>
<proteinExistence type="inferred from homology"/>
<dbReference type="SUPFAM" id="SSF55856">
    <property type="entry name" value="Cytochrome b5-like heme/steroid binding domain"/>
    <property type="match status" value="1"/>
</dbReference>
<dbReference type="InterPro" id="IPR001199">
    <property type="entry name" value="Cyt_B5-like_heme/steroid-bd"/>
</dbReference>
<evidence type="ECO:0000256" key="1">
    <source>
        <dbReference type="ARBA" id="ARBA00022665"/>
    </source>
</evidence>
<dbReference type="OrthoDB" id="10257697at2759"/>
<dbReference type="GO" id="GO:0016020">
    <property type="term" value="C:membrane"/>
    <property type="evidence" value="ECO:0000318"/>
    <property type="project" value="GO_Central"/>
</dbReference>
<feature type="transmembrane region" description="Helical" evidence="4">
    <location>
        <begin position="43"/>
        <end position="62"/>
    </location>
</feature>
<feature type="domain" description="Cytochrome b5 heme-binding" evidence="5">
    <location>
        <begin position="72"/>
        <end position="167"/>
    </location>
</feature>
<gene>
    <name evidence="6" type="ORF">KFL_002550180</name>
</gene>
<reference evidence="6 7" key="1">
    <citation type="journal article" date="2014" name="Nat. Commun.">
        <title>Klebsormidium flaccidum genome reveals primary factors for plant terrestrial adaptation.</title>
        <authorList>
            <person name="Hori K."/>
            <person name="Maruyama F."/>
            <person name="Fujisawa T."/>
            <person name="Togashi T."/>
            <person name="Yamamoto N."/>
            <person name="Seo M."/>
            <person name="Sato S."/>
            <person name="Yamada T."/>
            <person name="Mori H."/>
            <person name="Tajima N."/>
            <person name="Moriyama T."/>
            <person name="Ikeuchi M."/>
            <person name="Watanabe M."/>
            <person name="Wada H."/>
            <person name="Kobayashi K."/>
            <person name="Saito M."/>
            <person name="Masuda T."/>
            <person name="Sasaki-Sekimoto Y."/>
            <person name="Mashiguchi K."/>
            <person name="Awai K."/>
            <person name="Shimojima M."/>
            <person name="Masuda S."/>
            <person name="Iwai M."/>
            <person name="Nobusawa T."/>
            <person name="Narise T."/>
            <person name="Kondo S."/>
            <person name="Saito H."/>
            <person name="Sato R."/>
            <person name="Murakawa M."/>
            <person name="Ihara Y."/>
            <person name="Oshima-Yamada Y."/>
            <person name="Ohtaka K."/>
            <person name="Satoh M."/>
            <person name="Sonobe K."/>
            <person name="Ishii M."/>
            <person name="Ohtani R."/>
            <person name="Kanamori-Sato M."/>
            <person name="Honoki R."/>
            <person name="Miyazaki D."/>
            <person name="Mochizuki H."/>
            <person name="Umetsu J."/>
            <person name="Higashi K."/>
            <person name="Shibata D."/>
            <person name="Kamiya Y."/>
            <person name="Sato N."/>
            <person name="Nakamura Y."/>
            <person name="Tabata S."/>
            <person name="Ida S."/>
            <person name="Kurokawa K."/>
            <person name="Ohta H."/>
        </authorList>
    </citation>
    <scope>NUCLEOTIDE SEQUENCE [LARGE SCALE GENOMIC DNA]</scope>
    <source>
        <strain evidence="6 7">NIES-2285</strain>
    </source>
</reference>
<evidence type="ECO:0000256" key="4">
    <source>
        <dbReference type="SAM" id="Phobius"/>
    </source>
</evidence>
<evidence type="ECO:0000313" key="6">
    <source>
        <dbReference type="EMBL" id="GAQ85811.1"/>
    </source>
</evidence>
<comment type="similarity">
    <text evidence="2">Belongs to the cytochrome b5 family. MAPR subfamily.</text>
</comment>
<organism evidence="6 7">
    <name type="scientific">Klebsormidium nitens</name>
    <name type="common">Green alga</name>
    <name type="synonym">Ulothrix nitens</name>
    <dbReference type="NCBI Taxonomy" id="105231"/>
    <lineage>
        <taxon>Eukaryota</taxon>
        <taxon>Viridiplantae</taxon>
        <taxon>Streptophyta</taxon>
        <taxon>Klebsormidiophyceae</taxon>
        <taxon>Klebsormidiales</taxon>
        <taxon>Klebsormidiaceae</taxon>
        <taxon>Klebsormidium</taxon>
    </lineage>
</organism>
<dbReference type="PANTHER" id="PTHR10281">
    <property type="entry name" value="MEMBRANE-ASSOCIATED PROGESTERONE RECEPTOR COMPONENT-RELATED"/>
    <property type="match status" value="1"/>
</dbReference>
<dbReference type="InterPro" id="IPR050577">
    <property type="entry name" value="MAPR/NEUFC/NENF-like"/>
</dbReference>
<feature type="region of interest" description="Disordered" evidence="3">
    <location>
        <begin position="1"/>
        <end position="36"/>
    </location>
</feature>
<dbReference type="Pfam" id="PF00173">
    <property type="entry name" value="Cyt-b5"/>
    <property type="match status" value="1"/>
</dbReference>
<dbReference type="Gene3D" id="3.10.120.10">
    <property type="entry name" value="Cytochrome b5-like heme/steroid binding domain"/>
    <property type="match status" value="1"/>
</dbReference>
<keyword evidence="1" id="KW-0754">Steroid-binding</keyword>
<dbReference type="SMART" id="SM01117">
    <property type="entry name" value="Cyt-b5"/>
    <property type="match status" value="1"/>
</dbReference>
<protein>
    <recommendedName>
        <fullName evidence="5">Cytochrome b5 heme-binding domain-containing protein</fullName>
    </recommendedName>
</protein>
<evidence type="ECO:0000256" key="3">
    <source>
        <dbReference type="SAM" id="MobiDB-lite"/>
    </source>
</evidence>
<dbReference type="OMA" id="GHKHYGP"/>
<dbReference type="GO" id="GO:0012505">
    <property type="term" value="C:endomembrane system"/>
    <property type="evidence" value="ECO:0000318"/>
    <property type="project" value="GO_Central"/>
</dbReference>
<keyword evidence="4" id="KW-0472">Membrane</keyword>
<keyword evidence="4" id="KW-1133">Transmembrane helix</keyword>
<keyword evidence="1" id="KW-0446">Lipid-binding</keyword>
<dbReference type="GO" id="GO:0005496">
    <property type="term" value="F:steroid binding"/>
    <property type="evidence" value="ECO:0007669"/>
    <property type="project" value="UniProtKB-KW"/>
</dbReference>
<dbReference type="PANTHER" id="PTHR10281:SF4">
    <property type="entry name" value="NEUFERRICIN"/>
    <property type="match status" value="1"/>
</dbReference>
<dbReference type="EMBL" id="DF237204">
    <property type="protein sequence ID" value="GAQ85811.1"/>
    <property type="molecule type" value="Genomic_DNA"/>
</dbReference>
<name>A0A1Y1I9L4_KLENI</name>
<dbReference type="AlphaFoldDB" id="A0A1Y1I9L4"/>
<dbReference type="InterPro" id="IPR036400">
    <property type="entry name" value="Cyt_B5-like_heme/steroid_sf"/>
</dbReference>
<evidence type="ECO:0000259" key="5">
    <source>
        <dbReference type="SMART" id="SM01117"/>
    </source>
</evidence>
<keyword evidence="7" id="KW-1185">Reference proteome</keyword>
<evidence type="ECO:0000256" key="2">
    <source>
        <dbReference type="ARBA" id="ARBA00038357"/>
    </source>
</evidence>
<dbReference type="Proteomes" id="UP000054558">
    <property type="component" value="Unassembled WGS sequence"/>
</dbReference>
<evidence type="ECO:0000313" key="7">
    <source>
        <dbReference type="Proteomes" id="UP000054558"/>
    </source>
</evidence>
<sequence length="270" mass="29615">MAKQEAKVRKRAVVETAAPVSDASTEGPVPVGEPHPSQESRLAQYYGIVVVALVVFAILFYLGKRNEVQRLWFPEELSEYTGADDKPILIAILGTVFDVTKGADHYGPGGGYSHFAGRDASAAFVTGDFSPAGLTDDVSGLAPSQVAGVAQWRQFYVERYKQVGVLAGRYYDDRGEATAALRSVEAALEEAAHEDARRKEEEKQYPACNSRWSQAAGGEVWCDKGFPRQFFSGSEHLGTRCACVQAQDLDRPDLRQYASCEKYDNRCKTS</sequence>